<proteinExistence type="predicted"/>
<evidence type="ECO:0000256" key="1">
    <source>
        <dbReference type="SAM" id="MobiDB-lite"/>
    </source>
</evidence>
<gene>
    <name evidence="2" type="ORF">UFOVP858_51</name>
</gene>
<sequence length="64" mass="6768">MMGRMDMGKQIATAPASRAAGMPGAERRMAMQDMAKPVVRMGKGGKVGRGDGCCMKGKTKGKMY</sequence>
<organism evidence="2">
    <name type="scientific">uncultured Caudovirales phage</name>
    <dbReference type="NCBI Taxonomy" id="2100421"/>
    <lineage>
        <taxon>Viruses</taxon>
        <taxon>Duplodnaviria</taxon>
        <taxon>Heunggongvirae</taxon>
        <taxon>Uroviricota</taxon>
        <taxon>Caudoviricetes</taxon>
        <taxon>Peduoviridae</taxon>
        <taxon>Maltschvirus</taxon>
        <taxon>Maltschvirus maltsch</taxon>
    </lineage>
</organism>
<accession>A0A6J5P9C0</accession>
<name>A0A6J5P9C0_9CAUD</name>
<protein>
    <submittedName>
        <fullName evidence="2">Uncharacterized protein</fullName>
    </submittedName>
</protein>
<feature type="region of interest" description="Disordered" evidence="1">
    <location>
        <begin position="1"/>
        <end position="25"/>
    </location>
</feature>
<evidence type="ECO:0000313" key="2">
    <source>
        <dbReference type="EMBL" id="CAB4167672.1"/>
    </source>
</evidence>
<reference evidence="2" key="1">
    <citation type="submission" date="2020-04" db="EMBL/GenBank/DDBJ databases">
        <authorList>
            <person name="Chiriac C."/>
            <person name="Salcher M."/>
            <person name="Ghai R."/>
            <person name="Kavagutti S V."/>
        </authorList>
    </citation>
    <scope>NUCLEOTIDE SEQUENCE</scope>
</reference>
<dbReference type="EMBL" id="LR796806">
    <property type="protein sequence ID" value="CAB4167672.1"/>
    <property type="molecule type" value="Genomic_DNA"/>
</dbReference>